<evidence type="ECO:0000313" key="3">
    <source>
        <dbReference type="Proteomes" id="UP000828390"/>
    </source>
</evidence>
<dbReference type="Proteomes" id="UP000828390">
    <property type="component" value="Unassembled WGS sequence"/>
</dbReference>
<feature type="compositionally biased region" description="Basic and acidic residues" evidence="1">
    <location>
        <begin position="1"/>
        <end position="11"/>
    </location>
</feature>
<reference evidence="2" key="2">
    <citation type="submission" date="2020-11" db="EMBL/GenBank/DDBJ databases">
        <authorList>
            <person name="McCartney M.A."/>
            <person name="Auch B."/>
            <person name="Kono T."/>
            <person name="Mallez S."/>
            <person name="Becker A."/>
            <person name="Gohl D.M."/>
            <person name="Silverstein K.A.T."/>
            <person name="Koren S."/>
            <person name="Bechman K.B."/>
            <person name="Herman A."/>
            <person name="Abrahante J.E."/>
            <person name="Garbe J."/>
        </authorList>
    </citation>
    <scope>NUCLEOTIDE SEQUENCE</scope>
    <source>
        <strain evidence="2">Duluth1</strain>
        <tissue evidence="2">Whole animal</tissue>
    </source>
</reference>
<comment type="caution">
    <text evidence="2">The sequence shown here is derived from an EMBL/GenBank/DDBJ whole genome shotgun (WGS) entry which is preliminary data.</text>
</comment>
<proteinExistence type="predicted"/>
<organism evidence="2 3">
    <name type="scientific">Dreissena polymorpha</name>
    <name type="common">Zebra mussel</name>
    <name type="synonym">Mytilus polymorpha</name>
    <dbReference type="NCBI Taxonomy" id="45954"/>
    <lineage>
        <taxon>Eukaryota</taxon>
        <taxon>Metazoa</taxon>
        <taxon>Spiralia</taxon>
        <taxon>Lophotrochozoa</taxon>
        <taxon>Mollusca</taxon>
        <taxon>Bivalvia</taxon>
        <taxon>Autobranchia</taxon>
        <taxon>Heteroconchia</taxon>
        <taxon>Euheterodonta</taxon>
        <taxon>Imparidentia</taxon>
        <taxon>Neoheterodontei</taxon>
        <taxon>Myida</taxon>
        <taxon>Dreissenoidea</taxon>
        <taxon>Dreissenidae</taxon>
        <taxon>Dreissena</taxon>
    </lineage>
</organism>
<evidence type="ECO:0000313" key="2">
    <source>
        <dbReference type="EMBL" id="KAH3886701.1"/>
    </source>
</evidence>
<dbReference type="AlphaFoldDB" id="A0A9D4N278"/>
<dbReference type="EMBL" id="JAIWYP010000001">
    <property type="protein sequence ID" value="KAH3886701.1"/>
    <property type="molecule type" value="Genomic_DNA"/>
</dbReference>
<accession>A0A9D4N278</accession>
<keyword evidence="3" id="KW-1185">Reference proteome</keyword>
<gene>
    <name evidence="2" type="ORF">DPMN_010714</name>
</gene>
<reference evidence="2" key="1">
    <citation type="journal article" date="2019" name="bioRxiv">
        <title>The Genome of the Zebra Mussel, Dreissena polymorpha: A Resource for Invasive Species Research.</title>
        <authorList>
            <person name="McCartney M.A."/>
            <person name="Auch B."/>
            <person name="Kono T."/>
            <person name="Mallez S."/>
            <person name="Zhang Y."/>
            <person name="Obille A."/>
            <person name="Becker A."/>
            <person name="Abrahante J.E."/>
            <person name="Garbe J."/>
            <person name="Badalamenti J.P."/>
            <person name="Herman A."/>
            <person name="Mangelson H."/>
            <person name="Liachko I."/>
            <person name="Sullivan S."/>
            <person name="Sone E.D."/>
            <person name="Koren S."/>
            <person name="Silverstein K.A.T."/>
            <person name="Beckman K.B."/>
            <person name="Gohl D.M."/>
        </authorList>
    </citation>
    <scope>NUCLEOTIDE SEQUENCE</scope>
    <source>
        <strain evidence="2">Duluth1</strain>
        <tissue evidence="2">Whole animal</tissue>
    </source>
</reference>
<feature type="region of interest" description="Disordered" evidence="1">
    <location>
        <begin position="1"/>
        <end position="25"/>
    </location>
</feature>
<sequence length="58" mass="6875">MERRLRSHVMETENVTPVPTSKRFFPNRTTIRNHMRKGEKMKLTSIDDETNLEGFVIV</sequence>
<name>A0A9D4N278_DREPO</name>
<evidence type="ECO:0000256" key="1">
    <source>
        <dbReference type="SAM" id="MobiDB-lite"/>
    </source>
</evidence>
<protein>
    <submittedName>
        <fullName evidence="2">Uncharacterized protein</fullName>
    </submittedName>
</protein>